<dbReference type="PANTHER" id="PTHR11552">
    <property type="entry name" value="GLUCOSE-METHANOL-CHOLINE GMC OXIDOREDUCTASE"/>
    <property type="match status" value="1"/>
</dbReference>
<protein>
    <submittedName>
        <fullName evidence="4">GMC oxidoreductase-domain-containing protein</fullName>
    </submittedName>
</protein>
<dbReference type="Pfam" id="PF05199">
    <property type="entry name" value="GMC_oxred_C"/>
    <property type="match status" value="1"/>
</dbReference>
<dbReference type="OrthoDB" id="269227at2759"/>
<accession>A0A4Q9MLD8</accession>
<dbReference type="Gene3D" id="3.30.560.10">
    <property type="entry name" value="Glucose Oxidase, domain 3"/>
    <property type="match status" value="1"/>
</dbReference>
<name>A0A4Q9MLD8_9APHY</name>
<evidence type="ECO:0000256" key="2">
    <source>
        <dbReference type="ARBA" id="ARBA00010790"/>
    </source>
</evidence>
<gene>
    <name evidence="4" type="ORF">BD311DRAFT_759766</name>
</gene>
<feature type="domain" description="Glucose-methanol-choline oxidoreductase C-terminal" evidence="3">
    <location>
        <begin position="45"/>
        <end position="97"/>
    </location>
</feature>
<proteinExistence type="inferred from homology"/>
<dbReference type="SUPFAM" id="SSF51905">
    <property type="entry name" value="FAD/NAD(P)-binding domain"/>
    <property type="match status" value="1"/>
</dbReference>
<dbReference type="AlphaFoldDB" id="A0A4Q9MLD8"/>
<dbReference type="Proteomes" id="UP000292957">
    <property type="component" value="Unassembled WGS sequence"/>
</dbReference>
<comment type="similarity">
    <text evidence="2">Belongs to the GMC oxidoreductase family.</text>
</comment>
<sequence>MEDGPWKDVSEAELYLAPVLPRTSNCAVRRKLLEPLGLSLHEYAAADLVETDVATTWHSSGTCSLAPKEKGGVVDIHLKVYGTKNIRVADLSILPLLTVFIRKARFVTSGREASFLWSPLPIATTYGIADKLPTSSKRTMLRMPHVS</sequence>
<dbReference type="InterPro" id="IPR007867">
    <property type="entry name" value="GMC_OxRtase_C"/>
</dbReference>
<dbReference type="InterPro" id="IPR036188">
    <property type="entry name" value="FAD/NAD-bd_sf"/>
</dbReference>
<dbReference type="GO" id="GO:0050660">
    <property type="term" value="F:flavin adenine dinucleotide binding"/>
    <property type="evidence" value="ECO:0007669"/>
    <property type="project" value="InterPro"/>
</dbReference>
<dbReference type="Gene3D" id="3.50.50.60">
    <property type="entry name" value="FAD/NAD(P)-binding domain"/>
    <property type="match status" value="1"/>
</dbReference>
<evidence type="ECO:0000313" key="4">
    <source>
        <dbReference type="EMBL" id="TBU27837.1"/>
    </source>
</evidence>
<reference evidence="4" key="1">
    <citation type="submission" date="2019-01" db="EMBL/GenBank/DDBJ databases">
        <title>Draft genome sequences of three monokaryotic isolates of the white-rot basidiomycete fungus Dichomitus squalens.</title>
        <authorList>
            <consortium name="DOE Joint Genome Institute"/>
            <person name="Lopez S.C."/>
            <person name="Andreopoulos B."/>
            <person name="Pangilinan J."/>
            <person name="Lipzen A."/>
            <person name="Riley R."/>
            <person name="Ahrendt S."/>
            <person name="Ng V."/>
            <person name="Barry K."/>
            <person name="Daum C."/>
            <person name="Grigoriev I.V."/>
            <person name="Hilden K.S."/>
            <person name="Makela M.R."/>
            <person name="de Vries R.P."/>
        </authorList>
    </citation>
    <scope>NUCLEOTIDE SEQUENCE [LARGE SCALE GENOMIC DNA]</scope>
    <source>
        <strain evidence="4">OM18370.1</strain>
    </source>
</reference>
<organism evidence="4">
    <name type="scientific">Dichomitus squalens</name>
    <dbReference type="NCBI Taxonomy" id="114155"/>
    <lineage>
        <taxon>Eukaryota</taxon>
        <taxon>Fungi</taxon>
        <taxon>Dikarya</taxon>
        <taxon>Basidiomycota</taxon>
        <taxon>Agaricomycotina</taxon>
        <taxon>Agaricomycetes</taxon>
        <taxon>Polyporales</taxon>
        <taxon>Polyporaceae</taxon>
        <taxon>Dichomitus</taxon>
    </lineage>
</organism>
<dbReference type="EMBL" id="ML143428">
    <property type="protein sequence ID" value="TBU27837.1"/>
    <property type="molecule type" value="Genomic_DNA"/>
</dbReference>
<comment type="cofactor">
    <cofactor evidence="1">
        <name>FAD</name>
        <dbReference type="ChEBI" id="CHEBI:57692"/>
    </cofactor>
</comment>
<dbReference type="InterPro" id="IPR012132">
    <property type="entry name" value="GMC_OxRdtase"/>
</dbReference>
<evidence type="ECO:0000256" key="1">
    <source>
        <dbReference type="ARBA" id="ARBA00001974"/>
    </source>
</evidence>
<evidence type="ECO:0000259" key="3">
    <source>
        <dbReference type="Pfam" id="PF05199"/>
    </source>
</evidence>
<dbReference type="GO" id="GO:0016614">
    <property type="term" value="F:oxidoreductase activity, acting on CH-OH group of donors"/>
    <property type="evidence" value="ECO:0007669"/>
    <property type="project" value="InterPro"/>
</dbReference>
<dbReference type="PANTHER" id="PTHR11552:SF147">
    <property type="entry name" value="CHOLINE DEHYDROGENASE, MITOCHONDRIAL"/>
    <property type="match status" value="1"/>
</dbReference>